<sequence>MSASNRVTKGKVALVKSPKYWLARALGGEGGLERTKPNLRIDAISRRMEKTNELVKKATEEKLEHRVRRHCESEVSNIGDVGEGVEKEVKSRGGERKRWLRRRTMRTAEKDRRVVGAGFWE</sequence>
<evidence type="ECO:0000313" key="1">
    <source>
        <dbReference type="EMBL" id="KAB2636033.1"/>
    </source>
</evidence>
<keyword evidence="1" id="KW-0418">Kinase</keyword>
<dbReference type="GO" id="GO:0016301">
    <property type="term" value="F:kinase activity"/>
    <property type="evidence" value="ECO:0007669"/>
    <property type="project" value="UniProtKB-KW"/>
</dbReference>
<reference evidence="1 2" key="1">
    <citation type="submission" date="2019-09" db="EMBL/GenBank/DDBJ databases">
        <authorList>
            <person name="Ou C."/>
        </authorList>
    </citation>
    <scope>NUCLEOTIDE SEQUENCE [LARGE SCALE GENOMIC DNA]</scope>
    <source>
        <strain evidence="1">S2</strain>
        <tissue evidence="1">Leaf</tissue>
    </source>
</reference>
<evidence type="ECO:0000313" key="2">
    <source>
        <dbReference type="Proteomes" id="UP000327157"/>
    </source>
</evidence>
<reference evidence="1 2" key="3">
    <citation type="submission" date="2019-11" db="EMBL/GenBank/DDBJ databases">
        <title>A de novo genome assembly of a pear dwarfing rootstock.</title>
        <authorList>
            <person name="Wang F."/>
            <person name="Wang J."/>
            <person name="Li S."/>
            <person name="Zhang Y."/>
            <person name="Fang M."/>
            <person name="Ma L."/>
            <person name="Zhao Y."/>
            <person name="Jiang S."/>
        </authorList>
    </citation>
    <scope>NUCLEOTIDE SEQUENCE [LARGE SCALE GENOMIC DNA]</scope>
    <source>
        <strain evidence="1">S2</strain>
        <tissue evidence="1">Leaf</tissue>
    </source>
</reference>
<dbReference type="EMBL" id="SMOL01000004">
    <property type="protein sequence ID" value="KAB2636033.1"/>
    <property type="molecule type" value="Genomic_DNA"/>
</dbReference>
<dbReference type="GO" id="GO:0030246">
    <property type="term" value="F:carbohydrate binding"/>
    <property type="evidence" value="ECO:0007669"/>
    <property type="project" value="UniProtKB-KW"/>
</dbReference>
<keyword evidence="1" id="KW-0675">Receptor</keyword>
<name>A0A5N5IA95_9ROSA</name>
<organism evidence="1 2">
    <name type="scientific">Pyrus ussuriensis x Pyrus communis</name>
    <dbReference type="NCBI Taxonomy" id="2448454"/>
    <lineage>
        <taxon>Eukaryota</taxon>
        <taxon>Viridiplantae</taxon>
        <taxon>Streptophyta</taxon>
        <taxon>Embryophyta</taxon>
        <taxon>Tracheophyta</taxon>
        <taxon>Spermatophyta</taxon>
        <taxon>Magnoliopsida</taxon>
        <taxon>eudicotyledons</taxon>
        <taxon>Gunneridae</taxon>
        <taxon>Pentapetalae</taxon>
        <taxon>rosids</taxon>
        <taxon>fabids</taxon>
        <taxon>Rosales</taxon>
        <taxon>Rosaceae</taxon>
        <taxon>Amygdaloideae</taxon>
        <taxon>Maleae</taxon>
        <taxon>Pyrus</taxon>
    </lineage>
</organism>
<keyword evidence="1" id="KW-0808">Transferase</keyword>
<gene>
    <name evidence="1" type="ORF">D8674_026567</name>
</gene>
<protein>
    <submittedName>
        <fullName evidence="1">L-type lectin-domain containing receptor kinase S.1-like</fullName>
    </submittedName>
</protein>
<keyword evidence="2" id="KW-1185">Reference proteome</keyword>
<dbReference type="Proteomes" id="UP000327157">
    <property type="component" value="Chromosome 5"/>
</dbReference>
<proteinExistence type="predicted"/>
<dbReference type="AlphaFoldDB" id="A0A5N5IA95"/>
<accession>A0A5N5IA95</accession>
<comment type="caution">
    <text evidence="1">The sequence shown here is derived from an EMBL/GenBank/DDBJ whole genome shotgun (WGS) entry which is preliminary data.</text>
</comment>
<keyword evidence="1" id="KW-0430">Lectin</keyword>
<reference evidence="2" key="2">
    <citation type="submission" date="2019-10" db="EMBL/GenBank/DDBJ databases">
        <title>A de novo genome assembly of a pear dwarfing rootstock.</title>
        <authorList>
            <person name="Wang F."/>
            <person name="Wang J."/>
            <person name="Li S."/>
            <person name="Zhang Y."/>
            <person name="Fang M."/>
            <person name="Ma L."/>
            <person name="Zhao Y."/>
            <person name="Jiang S."/>
        </authorList>
    </citation>
    <scope>NUCLEOTIDE SEQUENCE [LARGE SCALE GENOMIC DNA]</scope>
</reference>